<accession>A0A8D9BNZ6</accession>
<organism evidence="2">
    <name type="scientific">Cacopsylla melanoneura</name>
    <dbReference type="NCBI Taxonomy" id="428564"/>
    <lineage>
        <taxon>Eukaryota</taxon>
        <taxon>Metazoa</taxon>
        <taxon>Ecdysozoa</taxon>
        <taxon>Arthropoda</taxon>
        <taxon>Hexapoda</taxon>
        <taxon>Insecta</taxon>
        <taxon>Pterygota</taxon>
        <taxon>Neoptera</taxon>
        <taxon>Paraneoptera</taxon>
        <taxon>Hemiptera</taxon>
        <taxon>Sternorrhyncha</taxon>
        <taxon>Psylloidea</taxon>
        <taxon>Psyllidae</taxon>
        <taxon>Psyllinae</taxon>
        <taxon>Cacopsylla</taxon>
    </lineage>
</organism>
<keyword evidence="1" id="KW-1133">Transmembrane helix</keyword>
<feature type="transmembrane region" description="Helical" evidence="1">
    <location>
        <begin position="55"/>
        <end position="75"/>
    </location>
</feature>
<protein>
    <submittedName>
        <fullName evidence="2">Uncharacterized protein</fullName>
    </submittedName>
</protein>
<proteinExistence type="predicted"/>
<feature type="transmembrane region" description="Helical" evidence="1">
    <location>
        <begin position="95"/>
        <end position="113"/>
    </location>
</feature>
<evidence type="ECO:0000256" key="1">
    <source>
        <dbReference type="SAM" id="Phobius"/>
    </source>
</evidence>
<evidence type="ECO:0000313" key="2">
    <source>
        <dbReference type="EMBL" id="CAG6788870.1"/>
    </source>
</evidence>
<dbReference type="AlphaFoldDB" id="A0A8D9BNZ6"/>
<sequence>MSLSSLSQGNFLPMSKQGIHYLGICCIYFFSFLFLLFFCHIFSFSLFPTLGKASCLSILHIFPTSPCSLSLFLSLHSSHIFSSLSLPHTFLSSPIYFFPFLFNLVSNIGVIASSNTLRCWEASFNGT</sequence>
<feature type="transmembrane region" description="Helical" evidence="1">
    <location>
        <begin position="20"/>
        <end position="43"/>
    </location>
</feature>
<dbReference type="EMBL" id="HBUF01662038">
    <property type="protein sequence ID" value="CAG6788870.1"/>
    <property type="molecule type" value="Transcribed_RNA"/>
</dbReference>
<reference evidence="2" key="1">
    <citation type="submission" date="2021-05" db="EMBL/GenBank/DDBJ databases">
        <authorList>
            <person name="Alioto T."/>
            <person name="Alioto T."/>
            <person name="Gomez Garrido J."/>
        </authorList>
    </citation>
    <scope>NUCLEOTIDE SEQUENCE</scope>
</reference>
<keyword evidence="1" id="KW-0812">Transmembrane</keyword>
<keyword evidence="1" id="KW-0472">Membrane</keyword>
<name>A0A8D9BNZ6_9HEMI</name>